<evidence type="ECO:0000256" key="1">
    <source>
        <dbReference type="SAM" id="MobiDB-lite"/>
    </source>
</evidence>
<organism evidence="2 3">
    <name type="scientific">Malus domestica</name>
    <name type="common">Apple</name>
    <name type="synonym">Pyrus malus</name>
    <dbReference type="NCBI Taxonomy" id="3750"/>
    <lineage>
        <taxon>Eukaryota</taxon>
        <taxon>Viridiplantae</taxon>
        <taxon>Streptophyta</taxon>
        <taxon>Embryophyta</taxon>
        <taxon>Tracheophyta</taxon>
        <taxon>Spermatophyta</taxon>
        <taxon>Magnoliopsida</taxon>
        <taxon>eudicotyledons</taxon>
        <taxon>Gunneridae</taxon>
        <taxon>Pentapetalae</taxon>
        <taxon>rosids</taxon>
        <taxon>fabids</taxon>
        <taxon>Rosales</taxon>
        <taxon>Rosaceae</taxon>
        <taxon>Amygdaloideae</taxon>
        <taxon>Maleae</taxon>
        <taxon>Malus</taxon>
    </lineage>
</organism>
<comment type="caution">
    <text evidence="2">The sequence shown here is derived from an EMBL/GenBank/DDBJ whole genome shotgun (WGS) entry which is preliminary data.</text>
</comment>
<evidence type="ECO:0000313" key="2">
    <source>
        <dbReference type="EMBL" id="RXH71076.1"/>
    </source>
</evidence>
<feature type="region of interest" description="Disordered" evidence="1">
    <location>
        <begin position="67"/>
        <end position="94"/>
    </location>
</feature>
<protein>
    <submittedName>
        <fullName evidence="2">Uncharacterized protein</fullName>
    </submittedName>
</protein>
<sequence length="94" mass="10604">MGFTVVGSMGRLESFGLVSWVESNRGLIGLCDTGHERLELGRVVGERRWRRRFRWLGFGTTFSVHGSGLNDEPIPSDGWGVPRRRGEREEGNQT</sequence>
<proteinExistence type="predicted"/>
<accession>A0A498HHX3</accession>
<dbReference type="Proteomes" id="UP000290289">
    <property type="component" value="Chromosome 16"/>
</dbReference>
<dbReference type="EMBL" id="RDQH01000342">
    <property type="protein sequence ID" value="RXH71076.1"/>
    <property type="molecule type" value="Genomic_DNA"/>
</dbReference>
<dbReference type="AlphaFoldDB" id="A0A498HHX3"/>
<name>A0A498HHX3_MALDO</name>
<reference evidence="2 3" key="1">
    <citation type="submission" date="2018-10" db="EMBL/GenBank/DDBJ databases">
        <title>A high-quality apple genome assembly.</title>
        <authorList>
            <person name="Hu J."/>
        </authorList>
    </citation>
    <scope>NUCLEOTIDE SEQUENCE [LARGE SCALE GENOMIC DNA]</scope>
    <source>
        <strain evidence="3">cv. HFTH1</strain>
        <tissue evidence="2">Young leaf</tissue>
    </source>
</reference>
<feature type="compositionally biased region" description="Basic and acidic residues" evidence="1">
    <location>
        <begin position="84"/>
        <end position="94"/>
    </location>
</feature>
<keyword evidence="3" id="KW-1185">Reference proteome</keyword>
<evidence type="ECO:0000313" key="3">
    <source>
        <dbReference type="Proteomes" id="UP000290289"/>
    </source>
</evidence>
<gene>
    <name evidence="2" type="ORF">DVH24_015698</name>
</gene>